<gene>
    <name evidence="1" type="ORF">BDR25DRAFT_56656</name>
</gene>
<organism evidence="1 2">
    <name type="scientific">Lindgomyces ingoldianus</name>
    <dbReference type="NCBI Taxonomy" id="673940"/>
    <lineage>
        <taxon>Eukaryota</taxon>
        <taxon>Fungi</taxon>
        <taxon>Dikarya</taxon>
        <taxon>Ascomycota</taxon>
        <taxon>Pezizomycotina</taxon>
        <taxon>Dothideomycetes</taxon>
        <taxon>Pleosporomycetidae</taxon>
        <taxon>Pleosporales</taxon>
        <taxon>Lindgomycetaceae</taxon>
        <taxon>Lindgomyces</taxon>
    </lineage>
</organism>
<dbReference type="EMBL" id="MU003516">
    <property type="protein sequence ID" value="KAF2468346.1"/>
    <property type="molecule type" value="Genomic_DNA"/>
</dbReference>
<evidence type="ECO:0000313" key="2">
    <source>
        <dbReference type="Proteomes" id="UP000799755"/>
    </source>
</evidence>
<keyword evidence="2" id="KW-1185">Reference proteome</keyword>
<dbReference type="Proteomes" id="UP000799755">
    <property type="component" value="Unassembled WGS sequence"/>
</dbReference>
<accession>A0ACB6QN62</accession>
<name>A0ACB6QN62_9PLEO</name>
<protein>
    <submittedName>
        <fullName evidence="1">Uncharacterized protein</fullName>
    </submittedName>
</protein>
<comment type="caution">
    <text evidence="1">The sequence shown here is derived from an EMBL/GenBank/DDBJ whole genome shotgun (WGS) entry which is preliminary data.</text>
</comment>
<sequence>MLRKLLSIVVLFAALLHSARAAPFSTPQSLSIPPVSIHRERSTSDEELTAWTVRCGYAISGMFCTTQRYTVYFIAVGTLLFRFHDWLTAIGVAYLITYTVTTAIYGAALALDPAIGTDADYVMIGNILLISAMITWLFLRFARHIFKVSGKTTLWLWYCIIVVAFIIVEARRSTFWSHFYRVRAVEVCNSSNLCLNTCSSVMASSKFRGTGDEIMPIQSTKRRLAVPVNSSLSIDEFLGAAVNFTTNLPVPGYRSNNSFDPKFIPVIVVYALGFINWAIPPRSIRNTLSKLILVGKQTKEDSTQSLMTEAPSMASAVAGKKNERRQAASPKRRKKTPSAISIRTELAKALAMLCYILYSLTILAFPAILTWTIVKAEIYIRESPRFDEQEGPRNVGQWGPCVSVALAAVAALLDRQSSRSGSESDIWSLMEKSKPPECERPSWLFGWEEGWYWYAVIRDEWLDFVAWWRKPV</sequence>
<reference evidence="1" key="1">
    <citation type="journal article" date="2020" name="Stud. Mycol.">
        <title>101 Dothideomycetes genomes: a test case for predicting lifestyles and emergence of pathogens.</title>
        <authorList>
            <person name="Haridas S."/>
            <person name="Albert R."/>
            <person name="Binder M."/>
            <person name="Bloem J."/>
            <person name="Labutti K."/>
            <person name="Salamov A."/>
            <person name="Andreopoulos B."/>
            <person name="Baker S."/>
            <person name="Barry K."/>
            <person name="Bills G."/>
            <person name="Bluhm B."/>
            <person name="Cannon C."/>
            <person name="Castanera R."/>
            <person name="Culley D."/>
            <person name="Daum C."/>
            <person name="Ezra D."/>
            <person name="Gonzalez J."/>
            <person name="Henrissat B."/>
            <person name="Kuo A."/>
            <person name="Liang C."/>
            <person name="Lipzen A."/>
            <person name="Lutzoni F."/>
            <person name="Magnuson J."/>
            <person name="Mondo S."/>
            <person name="Nolan M."/>
            <person name="Ohm R."/>
            <person name="Pangilinan J."/>
            <person name="Park H.-J."/>
            <person name="Ramirez L."/>
            <person name="Alfaro M."/>
            <person name="Sun H."/>
            <person name="Tritt A."/>
            <person name="Yoshinaga Y."/>
            <person name="Zwiers L.-H."/>
            <person name="Turgeon B."/>
            <person name="Goodwin S."/>
            <person name="Spatafora J."/>
            <person name="Crous P."/>
            <person name="Grigoriev I."/>
        </authorList>
    </citation>
    <scope>NUCLEOTIDE SEQUENCE</scope>
    <source>
        <strain evidence="1">ATCC 200398</strain>
    </source>
</reference>
<evidence type="ECO:0000313" key="1">
    <source>
        <dbReference type="EMBL" id="KAF2468346.1"/>
    </source>
</evidence>
<proteinExistence type="predicted"/>